<proteinExistence type="predicted"/>
<protein>
    <submittedName>
        <fullName evidence="4">Costars domain-containing protein</fullName>
    </submittedName>
</protein>
<evidence type="ECO:0000256" key="1">
    <source>
        <dbReference type="SAM" id="MobiDB-lite"/>
    </source>
</evidence>
<dbReference type="PANTHER" id="PTHR22739:SF7">
    <property type="entry name" value="EG:152A3.3 PROTEIN-RELATED"/>
    <property type="match status" value="1"/>
</dbReference>
<dbReference type="GO" id="GO:0045944">
    <property type="term" value="P:positive regulation of transcription by RNA polymerase II"/>
    <property type="evidence" value="ECO:0007669"/>
    <property type="project" value="TreeGrafter"/>
</dbReference>
<dbReference type="SMART" id="SM01283">
    <property type="entry name" value="Costars"/>
    <property type="match status" value="1"/>
</dbReference>
<dbReference type="GO" id="GO:0030017">
    <property type="term" value="C:sarcomere"/>
    <property type="evidence" value="ECO:0007669"/>
    <property type="project" value="TreeGrafter"/>
</dbReference>
<dbReference type="InterPro" id="IPR026111">
    <property type="entry name" value="Abra"/>
</dbReference>
<reference evidence="4" key="1">
    <citation type="submission" date="2022-11" db="UniProtKB">
        <authorList>
            <consortium name="WormBaseParasite"/>
        </authorList>
    </citation>
    <scope>IDENTIFICATION</scope>
</reference>
<dbReference type="PANTHER" id="PTHR22739">
    <property type="entry name" value="STRIATED MUSCLE ACTIVATOR OF RHO-DEPENDENT SIGNALING-RELATED"/>
    <property type="match status" value="1"/>
</dbReference>
<dbReference type="GO" id="GO:0035025">
    <property type="term" value="P:positive regulation of Rho protein signal transduction"/>
    <property type="evidence" value="ECO:0007669"/>
    <property type="project" value="InterPro"/>
</dbReference>
<dbReference type="Proteomes" id="UP000887566">
    <property type="component" value="Unplaced"/>
</dbReference>
<dbReference type="WBParaSite" id="PSAMB.scaffold3size181960.g443.t1">
    <property type="protein sequence ID" value="PSAMB.scaffold3size181960.g443.t1"/>
    <property type="gene ID" value="PSAMB.scaffold3size181960.g443"/>
</dbReference>
<evidence type="ECO:0000313" key="4">
    <source>
        <dbReference type="WBParaSite" id="PSAMB.scaffold3size181960.g443.t1"/>
    </source>
</evidence>
<dbReference type="AlphaFoldDB" id="A0A914WH46"/>
<dbReference type="InterPro" id="IPR038095">
    <property type="entry name" value="Costars_sf"/>
</dbReference>
<name>A0A914WH46_9BILA</name>
<dbReference type="Pfam" id="PF14705">
    <property type="entry name" value="Costars"/>
    <property type="match status" value="1"/>
</dbReference>
<accession>A0A914WH46</accession>
<feature type="region of interest" description="Disordered" evidence="1">
    <location>
        <begin position="127"/>
        <end position="160"/>
    </location>
</feature>
<organism evidence="3 4">
    <name type="scientific">Plectus sambesii</name>
    <dbReference type="NCBI Taxonomy" id="2011161"/>
    <lineage>
        <taxon>Eukaryota</taxon>
        <taxon>Metazoa</taxon>
        <taxon>Ecdysozoa</taxon>
        <taxon>Nematoda</taxon>
        <taxon>Chromadorea</taxon>
        <taxon>Plectida</taxon>
        <taxon>Plectina</taxon>
        <taxon>Plectoidea</taxon>
        <taxon>Plectidae</taxon>
        <taxon>Plectus</taxon>
    </lineage>
</organism>
<evidence type="ECO:0000313" key="3">
    <source>
        <dbReference type="Proteomes" id="UP000887566"/>
    </source>
</evidence>
<feature type="domain" description="Costars" evidence="2">
    <location>
        <begin position="169"/>
        <end position="244"/>
    </location>
</feature>
<keyword evidence="3" id="KW-1185">Reference proteome</keyword>
<dbReference type="Gene3D" id="1.10.10.1540">
    <property type="entry name" value="Costar domain"/>
    <property type="match status" value="1"/>
</dbReference>
<dbReference type="GO" id="GO:0003779">
    <property type="term" value="F:actin binding"/>
    <property type="evidence" value="ECO:0007669"/>
    <property type="project" value="InterPro"/>
</dbReference>
<evidence type="ECO:0000259" key="2">
    <source>
        <dbReference type="SMART" id="SM01283"/>
    </source>
</evidence>
<dbReference type="InterPro" id="IPR027817">
    <property type="entry name" value="Costars_dom"/>
</dbReference>
<sequence>MRVGGGGGGWTGCSREQHETAVIETREARGDDAQAAIIAEQRRRTERRPPANKWLQGRLLPAAESQIANGNRWGGDVGTPSAIGAPRPAVGNNLCFFVCTPSRQVIGSTMSARDTIAKFNKTAADTDRKLGKNPFSDTYNQPVHKKTDPSYGRPEAGSATERRGIKAGNHVGHEILQVCEVIDTAGEAVEGYKMVTFGHLFGVYSRISDKLVGMLLRARKYGLVHFEGEMLYQRQDDHKIITLLKPIDAIRQAMKSSNDPAKCLKID</sequence>